<accession>A0ABT9PCC4</accession>
<dbReference type="RefSeq" id="WP_307249439.1">
    <property type="nucleotide sequence ID" value="NZ_JAUSQZ010000001.1"/>
</dbReference>
<organism evidence="5 6">
    <name type="scientific">Kineosporia succinea</name>
    <dbReference type="NCBI Taxonomy" id="84632"/>
    <lineage>
        <taxon>Bacteria</taxon>
        <taxon>Bacillati</taxon>
        <taxon>Actinomycetota</taxon>
        <taxon>Actinomycetes</taxon>
        <taxon>Kineosporiales</taxon>
        <taxon>Kineosporiaceae</taxon>
        <taxon>Kineosporia</taxon>
    </lineage>
</organism>
<comment type="caution">
    <text evidence="5">The sequence shown here is derived from an EMBL/GenBank/DDBJ whole genome shotgun (WGS) entry which is preliminary data.</text>
</comment>
<dbReference type="Gene3D" id="3.40.50.300">
    <property type="entry name" value="P-loop containing nucleotide triphosphate hydrolases"/>
    <property type="match status" value="1"/>
</dbReference>
<dbReference type="Proteomes" id="UP001235712">
    <property type="component" value="Unassembled WGS sequence"/>
</dbReference>
<name>A0ABT9PCC4_9ACTN</name>
<dbReference type="InterPro" id="IPR003439">
    <property type="entry name" value="ABC_transporter-like_ATP-bd"/>
</dbReference>
<keyword evidence="2" id="KW-0547">Nucleotide-binding</keyword>
<proteinExistence type="predicted"/>
<reference evidence="5 6" key="1">
    <citation type="submission" date="2023-07" db="EMBL/GenBank/DDBJ databases">
        <title>Sequencing the genomes of 1000 actinobacteria strains.</title>
        <authorList>
            <person name="Klenk H.-P."/>
        </authorList>
    </citation>
    <scope>NUCLEOTIDE SEQUENCE [LARGE SCALE GENOMIC DNA]</scope>
    <source>
        <strain evidence="5 6">DSM 44388</strain>
    </source>
</reference>
<feature type="domain" description="ABC transporter" evidence="4">
    <location>
        <begin position="2"/>
        <end position="222"/>
    </location>
</feature>
<evidence type="ECO:0000259" key="4">
    <source>
        <dbReference type="PROSITE" id="PS50893"/>
    </source>
</evidence>
<dbReference type="InterPro" id="IPR050319">
    <property type="entry name" value="ABC_transp_ATP-bind"/>
</dbReference>
<evidence type="ECO:0000256" key="1">
    <source>
        <dbReference type="ARBA" id="ARBA00022448"/>
    </source>
</evidence>
<dbReference type="InterPro" id="IPR003593">
    <property type="entry name" value="AAA+_ATPase"/>
</dbReference>
<sequence length="282" mass="29414">MIELEDARMVYGANVALDRITLTVAPGECLAVIGESGSGKSTLARVMLGQERLTSGTFRRDGRTRTAYVAQDPSDSLNPRMSVGRIVAEPLGGRGAAGEPVRAALKAVGLDDAVLTRRPAALSGGQQQRVSIARALVARPDLLVLDEPTSALDPSVQAQVLQLLQDLRAQRGLTSLLVTHDLPAAAYLADRIAVLHRGRLVEIGPSPAIWNDARHPYTRALLAAAVGDPLPEPDPGEQACSLGPYCTATSAPCPAIETAPALAEAGAGHLVMPSCTESRGVS</sequence>
<evidence type="ECO:0000313" key="5">
    <source>
        <dbReference type="EMBL" id="MDP9830367.1"/>
    </source>
</evidence>
<dbReference type="EMBL" id="JAUSQZ010000001">
    <property type="protein sequence ID" value="MDP9830367.1"/>
    <property type="molecule type" value="Genomic_DNA"/>
</dbReference>
<dbReference type="GO" id="GO:0005524">
    <property type="term" value="F:ATP binding"/>
    <property type="evidence" value="ECO:0007669"/>
    <property type="project" value="UniProtKB-KW"/>
</dbReference>
<dbReference type="Pfam" id="PF00005">
    <property type="entry name" value="ABC_tran"/>
    <property type="match status" value="1"/>
</dbReference>
<dbReference type="PROSITE" id="PS50893">
    <property type="entry name" value="ABC_TRANSPORTER_2"/>
    <property type="match status" value="1"/>
</dbReference>
<protein>
    <submittedName>
        <fullName evidence="5">Peptide/nickel transport system ATP-binding protein</fullName>
    </submittedName>
</protein>
<keyword evidence="6" id="KW-1185">Reference proteome</keyword>
<dbReference type="CDD" id="cd03257">
    <property type="entry name" value="ABC_NikE_OppD_transporters"/>
    <property type="match status" value="1"/>
</dbReference>
<keyword evidence="3 5" id="KW-0067">ATP-binding</keyword>
<dbReference type="SMART" id="SM00382">
    <property type="entry name" value="AAA"/>
    <property type="match status" value="1"/>
</dbReference>
<keyword evidence="1" id="KW-0813">Transport</keyword>
<dbReference type="InterPro" id="IPR017871">
    <property type="entry name" value="ABC_transporter-like_CS"/>
</dbReference>
<dbReference type="PANTHER" id="PTHR43776">
    <property type="entry name" value="TRANSPORT ATP-BINDING PROTEIN"/>
    <property type="match status" value="1"/>
</dbReference>
<dbReference type="PROSITE" id="PS00211">
    <property type="entry name" value="ABC_TRANSPORTER_1"/>
    <property type="match status" value="1"/>
</dbReference>
<dbReference type="SUPFAM" id="SSF52540">
    <property type="entry name" value="P-loop containing nucleoside triphosphate hydrolases"/>
    <property type="match status" value="1"/>
</dbReference>
<evidence type="ECO:0000256" key="3">
    <source>
        <dbReference type="ARBA" id="ARBA00022840"/>
    </source>
</evidence>
<evidence type="ECO:0000313" key="6">
    <source>
        <dbReference type="Proteomes" id="UP001235712"/>
    </source>
</evidence>
<evidence type="ECO:0000256" key="2">
    <source>
        <dbReference type="ARBA" id="ARBA00022741"/>
    </source>
</evidence>
<dbReference type="InterPro" id="IPR027417">
    <property type="entry name" value="P-loop_NTPase"/>
</dbReference>
<gene>
    <name evidence="5" type="ORF">J2S57_006116</name>
</gene>